<evidence type="ECO:0000313" key="2">
    <source>
        <dbReference type="Proteomes" id="UP000800096"/>
    </source>
</evidence>
<keyword evidence="2" id="KW-1185">Reference proteome</keyword>
<name>A0A6A5QVM2_AMPQU</name>
<sequence length="144" mass="16235">MWPRNVVKCPVTHAKRCLLQHPLLRLWALATISLHYPWRFGKLWASSNAILRAWQLLTGLCVCAQALRRDWRHSQPQFDRLGAKMADYAMAYACVPKTRASRGQSAASDQALTLLLSQTLLNGIQNRLQKFHAVSSLLVLLTSG</sequence>
<gene>
    <name evidence="1" type="ORF">BDU57DRAFT_512487</name>
</gene>
<protein>
    <submittedName>
        <fullName evidence="1">Uncharacterized protein</fullName>
    </submittedName>
</protein>
<dbReference type="AlphaFoldDB" id="A0A6A5QVM2"/>
<proteinExistence type="predicted"/>
<accession>A0A6A5QVM2</accession>
<organism evidence="1 2">
    <name type="scientific">Ampelomyces quisqualis</name>
    <name type="common">Powdery mildew agent</name>
    <dbReference type="NCBI Taxonomy" id="50730"/>
    <lineage>
        <taxon>Eukaryota</taxon>
        <taxon>Fungi</taxon>
        <taxon>Dikarya</taxon>
        <taxon>Ascomycota</taxon>
        <taxon>Pezizomycotina</taxon>
        <taxon>Dothideomycetes</taxon>
        <taxon>Pleosporomycetidae</taxon>
        <taxon>Pleosporales</taxon>
        <taxon>Pleosporineae</taxon>
        <taxon>Phaeosphaeriaceae</taxon>
        <taxon>Ampelomyces</taxon>
    </lineage>
</organism>
<dbReference type="Proteomes" id="UP000800096">
    <property type="component" value="Unassembled WGS sequence"/>
</dbReference>
<dbReference type="EMBL" id="ML979133">
    <property type="protein sequence ID" value="KAF1919409.1"/>
    <property type="molecule type" value="Genomic_DNA"/>
</dbReference>
<evidence type="ECO:0000313" key="1">
    <source>
        <dbReference type="EMBL" id="KAF1919409.1"/>
    </source>
</evidence>
<reference evidence="1" key="1">
    <citation type="journal article" date="2020" name="Stud. Mycol.">
        <title>101 Dothideomycetes genomes: a test case for predicting lifestyles and emergence of pathogens.</title>
        <authorList>
            <person name="Haridas S."/>
            <person name="Albert R."/>
            <person name="Binder M."/>
            <person name="Bloem J."/>
            <person name="Labutti K."/>
            <person name="Salamov A."/>
            <person name="Andreopoulos B."/>
            <person name="Baker S."/>
            <person name="Barry K."/>
            <person name="Bills G."/>
            <person name="Bluhm B."/>
            <person name="Cannon C."/>
            <person name="Castanera R."/>
            <person name="Culley D."/>
            <person name="Daum C."/>
            <person name="Ezra D."/>
            <person name="Gonzalez J."/>
            <person name="Henrissat B."/>
            <person name="Kuo A."/>
            <person name="Liang C."/>
            <person name="Lipzen A."/>
            <person name="Lutzoni F."/>
            <person name="Magnuson J."/>
            <person name="Mondo S."/>
            <person name="Nolan M."/>
            <person name="Ohm R."/>
            <person name="Pangilinan J."/>
            <person name="Park H.-J."/>
            <person name="Ramirez L."/>
            <person name="Alfaro M."/>
            <person name="Sun H."/>
            <person name="Tritt A."/>
            <person name="Yoshinaga Y."/>
            <person name="Zwiers L.-H."/>
            <person name="Turgeon B."/>
            <person name="Goodwin S."/>
            <person name="Spatafora J."/>
            <person name="Crous P."/>
            <person name="Grigoriev I."/>
        </authorList>
    </citation>
    <scope>NUCLEOTIDE SEQUENCE</scope>
    <source>
        <strain evidence="1">HMLAC05119</strain>
    </source>
</reference>